<evidence type="ECO:0000256" key="4">
    <source>
        <dbReference type="ARBA" id="ARBA00022679"/>
    </source>
</evidence>
<dbReference type="SUPFAM" id="SSF55781">
    <property type="entry name" value="GAF domain-like"/>
    <property type="match status" value="2"/>
</dbReference>
<dbReference type="Gene3D" id="3.30.450.40">
    <property type="match status" value="2"/>
</dbReference>
<protein>
    <recommendedName>
        <fullName evidence="2">histidine kinase</fullName>
        <ecNumber evidence="2">2.7.13.3</ecNumber>
    </recommendedName>
</protein>
<dbReference type="Gene3D" id="3.40.50.2300">
    <property type="match status" value="1"/>
</dbReference>
<dbReference type="InterPro" id="IPR036097">
    <property type="entry name" value="HisK_dim/P_sf"/>
</dbReference>
<evidence type="ECO:0000256" key="5">
    <source>
        <dbReference type="ARBA" id="ARBA00022777"/>
    </source>
</evidence>
<evidence type="ECO:0000259" key="10">
    <source>
        <dbReference type="PROSITE" id="PS50112"/>
    </source>
</evidence>
<dbReference type="SMART" id="SM00388">
    <property type="entry name" value="HisKA"/>
    <property type="match status" value="1"/>
</dbReference>
<accession>A0ABP3TDB3</accession>
<dbReference type="Pfam" id="PF00072">
    <property type="entry name" value="Response_reg"/>
    <property type="match status" value="1"/>
</dbReference>
<evidence type="ECO:0000256" key="2">
    <source>
        <dbReference type="ARBA" id="ARBA00012438"/>
    </source>
</evidence>
<dbReference type="NCBIfam" id="TIGR00229">
    <property type="entry name" value="sensory_box"/>
    <property type="match status" value="1"/>
</dbReference>
<dbReference type="InterPro" id="IPR003661">
    <property type="entry name" value="HisK_dim/P_dom"/>
</dbReference>
<feature type="domain" description="Response regulatory" evidence="9">
    <location>
        <begin position="752"/>
        <end position="869"/>
    </location>
</feature>
<dbReference type="InterPro" id="IPR003018">
    <property type="entry name" value="GAF"/>
</dbReference>
<dbReference type="SUPFAM" id="SSF52172">
    <property type="entry name" value="CheY-like"/>
    <property type="match status" value="1"/>
</dbReference>
<sequence>MPPSSSLSSESTRLALLELLAILDTPAEAAFDNLTCLAARLFDVPMALISFIDAERQWNKSTAGIQLESMPRQESLCSQVLAAETLLVIEDARRDPRFSHLPLVSADTGVRFYAGVPLKVEQQVLGTFCVMDRTPRQLDSRQIELLQLLAAQAEQLISLGTAQRLRDRQAGDSRAGGARYDAIIEGAAAGIVRINGRGQILEANPFVQEMLGYTLDEMIGRNVKMLMPARWSEAHDGYLEAYQRTGEARVIGTGREVEALHKDGHTIPVHLAVSEVVAEQGESATREFIGILSDLRDVHAARQYQERQRALLEVLHTGLTDYRALVSGNTLWEFLKEALRELTGSHYALIGEVVEQSGVSALKLHAITDLSWSDDSRRLMQQLVSGDMMLTNPDSMLGRVFAGGEVVLSNDMESDPRGGGLPPGHPALHRYLGVPIRDGSRVIGMYAIANADEDYDERLVAWLEPFTSTCALLINLYRQMNEQRDLNEELQRANARVERASQAKTEFLSSMSHELRTPLNSILGFAQLLLNGRQPLTERQQRQTEQIMRSGRHLLDLINEVLDLARIEAGKMQVSIEPVSLGDVIQEALEVMTPLADQQGIRLKWCQPERARVSVRADYTRMRQVLINLLSNAIKYNRVNGKVVVQCRSNADHVRVSVQDTGAGIAAGRMQELFLPFNRLGAESGSIEGTGVGLALTRKLVRLMQGEIGVSSEEGVGSEFWLELPLAHPAATSSESKSDSAQALEVQAEERRVLYIEDNPANQRLMIDLFEDIPGCELECVATAEEGIERACSEPPDLILMDIDLPGMNGFQAQQLLQRNPLTGSIPVIAISAAASTREIRQAREAGFVDYLTKPLDLVAFTRHVEQVLQAGDGL</sequence>
<keyword evidence="7" id="KW-0175">Coiled coil</keyword>
<dbReference type="PROSITE" id="PS50109">
    <property type="entry name" value="HIS_KIN"/>
    <property type="match status" value="1"/>
</dbReference>
<evidence type="ECO:0000256" key="6">
    <source>
        <dbReference type="PROSITE-ProRule" id="PRU00169"/>
    </source>
</evidence>
<keyword evidence="12" id="KW-1185">Reference proteome</keyword>
<dbReference type="PROSITE" id="PS50110">
    <property type="entry name" value="RESPONSE_REGULATORY"/>
    <property type="match status" value="1"/>
</dbReference>
<dbReference type="InterPro" id="IPR011006">
    <property type="entry name" value="CheY-like_superfamily"/>
</dbReference>
<feature type="modified residue" description="4-aspartylphosphate" evidence="6">
    <location>
        <position position="802"/>
    </location>
</feature>
<evidence type="ECO:0000313" key="11">
    <source>
        <dbReference type="EMBL" id="GAA0694868.1"/>
    </source>
</evidence>
<dbReference type="PROSITE" id="PS50112">
    <property type="entry name" value="PAS"/>
    <property type="match status" value="1"/>
</dbReference>
<feature type="coiled-coil region" evidence="7">
    <location>
        <begin position="473"/>
        <end position="503"/>
    </location>
</feature>
<dbReference type="Pfam" id="PF13185">
    <property type="entry name" value="GAF_2"/>
    <property type="match status" value="1"/>
</dbReference>
<evidence type="ECO:0000259" key="8">
    <source>
        <dbReference type="PROSITE" id="PS50109"/>
    </source>
</evidence>
<dbReference type="PANTHER" id="PTHR43047">
    <property type="entry name" value="TWO-COMPONENT HISTIDINE PROTEIN KINASE"/>
    <property type="match status" value="1"/>
</dbReference>
<dbReference type="Proteomes" id="UP001499915">
    <property type="component" value="Unassembled WGS sequence"/>
</dbReference>
<dbReference type="SMART" id="SM00091">
    <property type="entry name" value="PAS"/>
    <property type="match status" value="1"/>
</dbReference>
<comment type="caution">
    <text evidence="11">The sequence shown here is derived from an EMBL/GenBank/DDBJ whole genome shotgun (WGS) entry which is preliminary data.</text>
</comment>
<dbReference type="Pfam" id="PF00512">
    <property type="entry name" value="HisKA"/>
    <property type="match status" value="1"/>
</dbReference>
<evidence type="ECO:0000259" key="9">
    <source>
        <dbReference type="PROSITE" id="PS50110"/>
    </source>
</evidence>
<dbReference type="CDD" id="cd16922">
    <property type="entry name" value="HATPase_EvgS-ArcB-TorS-like"/>
    <property type="match status" value="1"/>
</dbReference>
<dbReference type="InterPro" id="IPR013767">
    <property type="entry name" value="PAS_fold"/>
</dbReference>
<dbReference type="InterPro" id="IPR029016">
    <property type="entry name" value="GAF-like_dom_sf"/>
</dbReference>
<dbReference type="InterPro" id="IPR000014">
    <property type="entry name" value="PAS"/>
</dbReference>
<keyword evidence="3 6" id="KW-0597">Phosphoprotein</keyword>
<dbReference type="InterPro" id="IPR003594">
    <property type="entry name" value="HATPase_dom"/>
</dbReference>
<dbReference type="InterPro" id="IPR005467">
    <property type="entry name" value="His_kinase_dom"/>
</dbReference>
<evidence type="ECO:0000256" key="1">
    <source>
        <dbReference type="ARBA" id="ARBA00000085"/>
    </source>
</evidence>
<dbReference type="Pfam" id="PF02518">
    <property type="entry name" value="HATPase_c"/>
    <property type="match status" value="1"/>
</dbReference>
<dbReference type="SMART" id="SM00387">
    <property type="entry name" value="HATPase_c"/>
    <property type="match status" value="1"/>
</dbReference>
<dbReference type="SMART" id="SM00065">
    <property type="entry name" value="GAF"/>
    <property type="match status" value="2"/>
</dbReference>
<evidence type="ECO:0000256" key="7">
    <source>
        <dbReference type="SAM" id="Coils"/>
    </source>
</evidence>
<keyword evidence="5" id="KW-0418">Kinase</keyword>
<dbReference type="PANTHER" id="PTHR43047:SF72">
    <property type="entry name" value="OSMOSENSING HISTIDINE PROTEIN KINASE SLN1"/>
    <property type="match status" value="1"/>
</dbReference>
<dbReference type="EC" id="2.7.13.3" evidence="2"/>
<dbReference type="Gene3D" id="3.30.450.20">
    <property type="entry name" value="PAS domain"/>
    <property type="match status" value="1"/>
</dbReference>
<proteinExistence type="predicted"/>
<dbReference type="CDD" id="cd00082">
    <property type="entry name" value="HisKA"/>
    <property type="match status" value="1"/>
</dbReference>
<evidence type="ECO:0000256" key="3">
    <source>
        <dbReference type="ARBA" id="ARBA00022553"/>
    </source>
</evidence>
<dbReference type="EMBL" id="BAAAET010000003">
    <property type="protein sequence ID" value="GAA0694868.1"/>
    <property type="molecule type" value="Genomic_DNA"/>
</dbReference>
<name>A0ABP3TDB3_9GAMM</name>
<dbReference type="PRINTS" id="PR00344">
    <property type="entry name" value="BCTRLSENSOR"/>
</dbReference>
<dbReference type="SUPFAM" id="SSF55874">
    <property type="entry name" value="ATPase domain of HSP90 chaperone/DNA topoisomerase II/histidine kinase"/>
    <property type="match status" value="1"/>
</dbReference>
<organism evidence="11 12">
    <name type="scientific">Marinobacterium maritimum</name>
    <dbReference type="NCBI Taxonomy" id="500162"/>
    <lineage>
        <taxon>Bacteria</taxon>
        <taxon>Pseudomonadati</taxon>
        <taxon>Pseudomonadota</taxon>
        <taxon>Gammaproteobacteria</taxon>
        <taxon>Oceanospirillales</taxon>
        <taxon>Oceanospirillaceae</taxon>
        <taxon>Marinobacterium</taxon>
    </lineage>
</organism>
<dbReference type="Gene3D" id="1.10.287.130">
    <property type="match status" value="1"/>
</dbReference>
<keyword evidence="4" id="KW-0808">Transferase</keyword>
<feature type="domain" description="PAS" evidence="10">
    <location>
        <begin position="176"/>
        <end position="228"/>
    </location>
</feature>
<feature type="domain" description="Histidine kinase" evidence="8">
    <location>
        <begin position="510"/>
        <end position="728"/>
    </location>
</feature>
<dbReference type="SUPFAM" id="SSF55785">
    <property type="entry name" value="PYP-like sensor domain (PAS domain)"/>
    <property type="match status" value="1"/>
</dbReference>
<dbReference type="SUPFAM" id="SSF47384">
    <property type="entry name" value="Homodimeric domain of signal transducing histidine kinase"/>
    <property type="match status" value="1"/>
</dbReference>
<dbReference type="InterPro" id="IPR036890">
    <property type="entry name" value="HATPase_C_sf"/>
</dbReference>
<dbReference type="InterPro" id="IPR004358">
    <property type="entry name" value="Sig_transdc_His_kin-like_C"/>
</dbReference>
<dbReference type="SMART" id="SM00448">
    <property type="entry name" value="REC"/>
    <property type="match status" value="1"/>
</dbReference>
<dbReference type="InterPro" id="IPR001789">
    <property type="entry name" value="Sig_transdc_resp-reg_receiver"/>
</dbReference>
<evidence type="ECO:0000313" key="12">
    <source>
        <dbReference type="Proteomes" id="UP001499915"/>
    </source>
</evidence>
<dbReference type="RefSeq" id="WP_343806065.1">
    <property type="nucleotide sequence ID" value="NZ_BAAAET010000003.1"/>
</dbReference>
<dbReference type="InterPro" id="IPR035965">
    <property type="entry name" value="PAS-like_dom_sf"/>
</dbReference>
<reference evidence="12" key="1">
    <citation type="journal article" date="2019" name="Int. J. Syst. Evol. Microbiol.">
        <title>The Global Catalogue of Microorganisms (GCM) 10K type strain sequencing project: providing services to taxonomists for standard genome sequencing and annotation.</title>
        <authorList>
            <consortium name="The Broad Institute Genomics Platform"/>
            <consortium name="The Broad Institute Genome Sequencing Center for Infectious Disease"/>
            <person name="Wu L."/>
            <person name="Ma J."/>
        </authorList>
    </citation>
    <scope>NUCLEOTIDE SEQUENCE [LARGE SCALE GENOMIC DNA]</scope>
    <source>
        <strain evidence="12">JCM 15134</strain>
    </source>
</reference>
<gene>
    <name evidence="11" type="ORF">GCM10009104_23000</name>
</gene>
<dbReference type="Pfam" id="PF01590">
    <property type="entry name" value="GAF"/>
    <property type="match status" value="1"/>
</dbReference>
<dbReference type="Gene3D" id="3.30.565.10">
    <property type="entry name" value="Histidine kinase-like ATPase, C-terminal domain"/>
    <property type="match status" value="1"/>
</dbReference>
<dbReference type="CDD" id="cd00130">
    <property type="entry name" value="PAS"/>
    <property type="match status" value="1"/>
</dbReference>
<comment type="catalytic activity">
    <reaction evidence="1">
        <text>ATP + protein L-histidine = ADP + protein N-phospho-L-histidine.</text>
        <dbReference type="EC" id="2.7.13.3"/>
    </reaction>
</comment>
<dbReference type="Pfam" id="PF00989">
    <property type="entry name" value="PAS"/>
    <property type="match status" value="1"/>
</dbReference>